<keyword evidence="3" id="KW-0645">Protease</keyword>
<dbReference type="AlphaFoldDB" id="A0A2T1N5X6"/>
<comment type="caution">
    <text evidence="8">The sequence shown here is derived from an EMBL/GenBank/DDBJ whole genome shotgun (WGS) entry which is preliminary data.</text>
</comment>
<keyword evidence="9" id="KW-1185">Reference proteome</keyword>
<dbReference type="InterPro" id="IPR051167">
    <property type="entry name" value="Prolyl_oligopep/macrocyclase"/>
</dbReference>
<dbReference type="SUPFAM" id="SSF53474">
    <property type="entry name" value="alpha/beta-Hydrolases"/>
    <property type="match status" value="1"/>
</dbReference>
<evidence type="ECO:0000313" key="8">
    <source>
        <dbReference type="EMBL" id="PSG86989.1"/>
    </source>
</evidence>
<accession>A0A2T1N5X6</accession>
<dbReference type="Gene3D" id="3.40.50.1820">
    <property type="entry name" value="alpha/beta hydrolase"/>
    <property type="match status" value="1"/>
</dbReference>
<feature type="domain" description="Peptidase S9A N-terminal" evidence="7">
    <location>
        <begin position="31"/>
        <end position="445"/>
    </location>
</feature>
<sequence length="734" mass="84276">MKKALLFLLLSQAFFGCKKTEKQVIIYNPPSIQGVTAKNNYFGKIVVDPYRNLETVKDSTITNWYKSQTKYSQSFLNRIKGRDSFIKKTYELDNRKSFLIRRHHLTENNNRYYLKKNIDKDFYRLFFKRENDPEETLLFDPRTYKESTNNEYEINYIKPSWDEKYIVVSLSYSGKELSELIIIDINTKKQLPVVLENAWPSSYLGINWLPDSSGFTYLYFPNSDSNSIDFKKNNQSVLYTLGQDAKKLNYIFGNRTHPELNILATEHPTTSINSSNDKYLIGYLSGVDNFWDAYYAKINDIKSGKLNWKPLYKKEDKVKTSRGLFVEGDFIFMSGNKADNFKLASVNVNDLNFDNPKVLFEEKDNEVIETFRVNKNAIYLATSKYGIESFLYEISSDNTKKIELPKKAGSISLSHKSINYDDLWVTISGWTSSYERYKYDSNTNTFKEDYLTDKIEYPEFKNIIVEEISVPSYDGVLVPLSIIYDKNINKNGKNPLLLFGYGAYGDGISPFFSPIFLQFINEGGILCVPHVRGGGEKGEEWRKGGFKTTKSNTWKDLIACTEYLINNNFTSKEKTAIYSGSAGGIMVGRAMTERPDLFSVVISEAGVLNPIRMEVQPNAGGSNIREFGNVKDSVECKALIEMDAYLHIEDSVDYPATYLTVGMNDPRVVPWESGKFAARLQNSNKLKKPVLLYADFNTGHSGSSDKKMYEEWGNVFSFLFWQTGHPDYQLIPIK</sequence>
<protein>
    <recommendedName>
        <fullName evidence="2">prolyl oligopeptidase</fullName>
        <ecNumber evidence="2">3.4.21.26</ecNumber>
    </recommendedName>
</protein>
<comment type="catalytic activity">
    <reaction evidence="1">
        <text>Hydrolysis of Pro-|-Xaa &gt;&gt; Ala-|-Xaa in oligopeptides.</text>
        <dbReference type="EC" id="3.4.21.26"/>
    </reaction>
</comment>
<dbReference type="EC" id="3.4.21.26" evidence="2"/>
<dbReference type="Pfam" id="PF02897">
    <property type="entry name" value="Peptidase_S9_N"/>
    <property type="match status" value="1"/>
</dbReference>
<evidence type="ECO:0000256" key="5">
    <source>
        <dbReference type="ARBA" id="ARBA00022825"/>
    </source>
</evidence>
<dbReference type="InterPro" id="IPR023302">
    <property type="entry name" value="Pept_S9A_N"/>
</dbReference>
<dbReference type="GO" id="GO:0070012">
    <property type="term" value="F:oligopeptidase activity"/>
    <property type="evidence" value="ECO:0007669"/>
    <property type="project" value="TreeGrafter"/>
</dbReference>
<evidence type="ECO:0000256" key="1">
    <source>
        <dbReference type="ARBA" id="ARBA00001070"/>
    </source>
</evidence>
<dbReference type="GO" id="GO:0006508">
    <property type="term" value="P:proteolysis"/>
    <property type="evidence" value="ECO:0007669"/>
    <property type="project" value="UniProtKB-KW"/>
</dbReference>
<evidence type="ECO:0000256" key="4">
    <source>
        <dbReference type="ARBA" id="ARBA00022801"/>
    </source>
</evidence>
<dbReference type="EMBL" id="PXOT01000027">
    <property type="protein sequence ID" value="PSG86989.1"/>
    <property type="molecule type" value="Genomic_DNA"/>
</dbReference>
<evidence type="ECO:0000259" key="7">
    <source>
        <dbReference type="Pfam" id="PF02897"/>
    </source>
</evidence>
<dbReference type="PRINTS" id="PR00862">
    <property type="entry name" value="PROLIGOPTASE"/>
</dbReference>
<dbReference type="InterPro" id="IPR001375">
    <property type="entry name" value="Peptidase_S9_cat"/>
</dbReference>
<dbReference type="SUPFAM" id="SSF50993">
    <property type="entry name" value="Peptidase/esterase 'gauge' domain"/>
    <property type="match status" value="1"/>
</dbReference>
<dbReference type="GO" id="GO:0004252">
    <property type="term" value="F:serine-type endopeptidase activity"/>
    <property type="evidence" value="ECO:0007669"/>
    <property type="project" value="UniProtKB-EC"/>
</dbReference>
<evidence type="ECO:0000259" key="6">
    <source>
        <dbReference type="Pfam" id="PF00326"/>
    </source>
</evidence>
<evidence type="ECO:0000256" key="2">
    <source>
        <dbReference type="ARBA" id="ARBA00011897"/>
    </source>
</evidence>
<keyword evidence="4" id="KW-0378">Hydrolase</keyword>
<organism evidence="8 9">
    <name type="scientific">Mesoflavibacter zeaxanthinifaciens subsp. sabulilitoris</name>
    <dbReference type="NCBI Taxonomy" id="1520893"/>
    <lineage>
        <taxon>Bacteria</taxon>
        <taxon>Pseudomonadati</taxon>
        <taxon>Bacteroidota</taxon>
        <taxon>Flavobacteriia</taxon>
        <taxon>Flavobacteriales</taxon>
        <taxon>Flavobacteriaceae</taxon>
        <taxon>Mesoflavibacter</taxon>
    </lineage>
</organism>
<dbReference type="PANTHER" id="PTHR42881:SF2">
    <property type="entry name" value="PROLYL ENDOPEPTIDASE"/>
    <property type="match status" value="1"/>
</dbReference>
<keyword evidence="5" id="KW-0720">Serine protease</keyword>
<feature type="domain" description="Peptidase S9 prolyl oligopeptidase catalytic" evidence="6">
    <location>
        <begin position="518"/>
        <end position="723"/>
    </location>
</feature>
<dbReference type="Pfam" id="PF00326">
    <property type="entry name" value="Peptidase_S9"/>
    <property type="match status" value="1"/>
</dbReference>
<evidence type="ECO:0000256" key="3">
    <source>
        <dbReference type="ARBA" id="ARBA00022670"/>
    </source>
</evidence>
<reference evidence="8 9" key="1">
    <citation type="submission" date="2018-03" db="EMBL/GenBank/DDBJ databases">
        <title>Mesoflavibacter sp. HG37 and Mesoflavibacter sp. HG96 sp.nov., two marine bacteria isolated from seawater of Western Pacific Ocean.</title>
        <authorList>
            <person name="Cheng H."/>
            <person name="Wu Y.-H."/>
            <person name="Guo L.-L."/>
            <person name="Xu X.-W."/>
        </authorList>
    </citation>
    <scope>NUCLEOTIDE SEQUENCE [LARGE SCALE GENOMIC DNA]</scope>
    <source>
        <strain evidence="8 9">KCTC 42117</strain>
    </source>
</reference>
<dbReference type="OrthoDB" id="9801421at2"/>
<proteinExistence type="predicted"/>
<name>A0A2T1N5X6_9FLAO</name>
<dbReference type="Proteomes" id="UP000238430">
    <property type="component" value="Unassembled WGS sequence"/>
</dbReference>
<dbReference type="Gene3D" id="2.130.10.120">
    <property type="entry name" value="Prolyl oligopeptidase, N-terminal domain"/>
    <property type="match status" value="1"/>
</dbReference>
<dbReference type="InterPro" id="IPR029058">
    <property type="entry name" value="AB_hydrolase_fold"/>
</dbReference>
<dbReference type="RefSeq" id="WP_106680352.1">
    <property type="nucleotide sequence ID" value="NZ_JACHWV010000002.1"/>
</dbReference>
<dbReference type="PANTHER" id="PTHR42881">
    <property type="entry name" value="PROLYL ENDOPEPTIDASE"/>
    <property type="match status" value="1"/>
</dbReference>
<dbReference type="InterPro" id="IPR002470">
    <property type="entry name" value="Peptidase_S9A"/>
</dbReference>
<dbReference type="PROSITE" id="PS51257">
    <property type="entry name" value="PROKAR_LIPOPROTEIN"/>
    <property type="match status" value="1"/>
</dbReference>
<gene>
    <name evidence="8" type="ORF">C7H61_12830</name>
</gene>
<evidence type="ECO:0000313" key="9">
    <source>
        <dbReference type="Proteomes" id="UP000238430"/>
    </source>
</evidence>
<dbReference type="GO" id="GO:0005829">
    <property type="term" value="C:cytosol"/>
    <property type="evidence" value="ECO:0007669"/>
    <property type="project" value="TreeGrafter"/>
</dbReference>